<accession>A0A368Y1D6</accession>
<dbReference type="EMBL" id="QPJK01000002">
    <property type="protein sequence ID" value="RCW74140.1"/>
    <property type="molecule type" value="Genomic_DNA"/>
</dbReference>
<gene>
    <name evidence="2" type="ORF">DES41_102461</name>
</gene>
<dbReference type="Pfam" id="PF04351">
    <property type="entry name" value="PilP"/>
    <property type="match status" value="1"/>
</dbReference>
<dbReference type="PIRSF" id="PIRSF016481">
    <property type="entry name" value="Pilus_assembly_PilP"/>
    <property type="match status" value="1"/>
</dbReference>
<dbReference type="Proteomes" id="UP000252884">
    <property type="component" value="Unassembled WGS sequence"/>
</dbReference>
<reference evidence="2 3" key="1">
    <citation type="submission" date="2018-07" db="EMBL/GenBank/DDBJ databases">
        <title>Genomic Encyclopedia of Type Strains, Phase IV (KMG-IV): sequencing the most valuable type-strain genomes for metagenomic binning, comparative biology and taxonomic classification.</title>
        <authorList>
            <person name="Goeker M."/>
        </authorList>
    </citation>
    <scope>NUCLEOTIDE SEQUENCE [LARGE SCALE GENOMIC DNA]</scope>
    <source>
        <strain evidence="2 3">DSM 21634</strain>
    </source>
</reference>
<keyword evidence="1" id="KW-0732">Signal</keyword>
<evidence type="ECO:0000313" key="2">
    <source>
        <dbReference type="EMBL" id="RCW74140.1"/>
    </source>
</evidence>
<dbReference type="AlphaFoldDB" id="A0A368Y1D6"/>
<dbReference type="RefSeq" id="WP_114467274.1">
    <property type="nucleotide sequence ID" value="NZ_QPJK01000002.1"/>
</dbReference>
<protein>
    <submittedName>
        <fullName evidence="2">Type IV pilus assembly protein PilP</fullName>
    </submittedName>
</protein>
<evidence type="ECO:0000256" key="1">
    <source>
        <dbReference type="SAM" id="SignalP"/>
    </source>
</evidence>
<feature type="signal peptide" evidence="1">
    <location>
        <begin position="1"/>
        <end position="27"/>
    </location>
</feature>
<dbReference type="Gene3D" id="2.30.30.830">
    <property type="match status" value="1"/>
</dbReference>
<organism evidence="2 3">
    <name type="scientific">Pseudorhodoferax soli</name>
    <dbReference type="NCBI Taxonomy" id="545864"/>
    <lineage>
        <taxon>Bacteria</taxon>
        <taxon>Pseudomonadati</taxon>
        <taxon>Pseudomonadota</taxon>
        <taxon>Betaproteobacteria</taxon>
        <taxon>Burkholderiales</taxon>
        <taxon>Comamonadaceae</taxon>
    </lineage>
</organism>
<comment type="caution">
    <text evidence="2">The sequence shown here is derived from an EMBL/GenBank/DDBJ whole genome shotgun (WGS) entry which is preliminary data.</text>
</comment>
<keyword evidence="3" id="KW-1185">Reference proteome</keyword>
<evidence type="ECO:0000313" key="3">
    <source>
        <dbReference type="Proteomes" id="UP000252884"/>
    </source>
</evidence>
<sequence length="184" mass="20288">MSRLLRWAGLGAWVCAVLLLGACTGNDQDELQQWMAERRSQVRTKVTPLSPPKQFVPQAYTQEASVDPFSQQRLASVLRQDAAPTASNSGLIGPELARRKEPLEAYPLDAMALVGSLRRAGAPVALVRVDNLLYQVRVGEHLGQNYGKVTKIDEAEVLLREIVQDGSGEWIERAASLQLQEKVK</sequence>
<name>A0A368Y1D6_9BURK</name>
<dbReference type="OrthoDB" id="5296580at2"/>
<feature type="chain" id="PRO_5016793507" evidence="1">
    <location>
        <begin position="28"/>
        <end position="184"/>
    </location>
</feature>
<proteinExistence type="predicted"/>
<dbReference type="PROSITE" id="PS51257">
    <property type="entry name" value="PROKAR_LIPOPROTEIN"/>
    <property type="match status" value="1"/>
</dbReference>
<dbReference type="InterPro" id="IPR007446">
    <property type="entry name" value="PilP"/>
</dbReference>